<dbReference type="PANTHER" id="PTHR24351">
    <property type="entry name" value="RIBOSOMAL PROTEIN S6 KINASE"/>
    <property type="match status" value="1"/>
</dbReference>
<dbReference type="AlphaFoldDB" id="A0A1H6WCX4"/>
<dbReference type="InterPro" id="IPR016024">
    <property type="entry name" value="ARM-type_fold"/>
</dbReference>
<dbReference type="Pfam" id="PF00069">
    <property type="entry name" value="Pkinase"/>
    <property type="match status" value="1"/>
</dbReference>
<evidence type="ECO:0000259" key="7">
    <source>
        <dbReference type="PROSITE" id="PS50011"/>
    </source>
</evidence>
<dbReference type="InterPro" id="IPR011989">
    <property type="entry name" value="ARM-like"/>
</dbReference>
<reference evidence="8 9" key="1">
    <citation type="submission" date="2016-10" db="EMBL/GenBank/DDBJ databases">
        <authorList>
            <person name="de Groot N.N."/>
        </authorList>
    </citation>
    <scope>NUCLEOTIDE SEQUENCE [LARGE SCALE GENOMIC DNA]</scope>
    <source>
        <strain evidence="8 9">DSM 22187</strain>
    </source>
</reference>
<protein>
    <submittedName>
        <fullName evidence="8">Serine/threonine protein kinase</fullName>
    </submittedName>
</protein>
<accession>A0A1H6WCX4</accession>
<feature type="compositionally biased region" description="Acidic residues" evidence="6">
    <location>
        <begin position="148"/>
        <end position="159"/>
    </location>
</feature>
<dbReference type="Gene3D" id="1.10.510.10">
    <property type="entry name" value="Transferase(Phosphotransferase) domain 1"/>
    <property type="match status" value="1"/>
</dbReference>
<feature type="compositionally biased region" description="Pro residues" evidence="6">
    <location>
        <begin position="167"/>
        <end position="177"/>
    </location>
</feature>
<feature type="region of interest" description="Disordered" evidence="6">
    <location>
        <begin position="137"/>
        <end position="179"/>
    </location>
</feature>
<keyword evidence="1 8" id="KW-0723">Serine/threonine-protein kinase</keyword>
<dbReference type="SMART" id="SM00220">
    <property type="entry name" value="S_TKc"/>
    <property type="match status" value="1"/>
</dbReference>
<dbReference type="RefSeq" id="WP_089673321.1">
    <property type="nucleotide sequence ID" value="NZ_CP024845.1"/>
</dbReference>
<dbReference type="InterPro" id="IPR000719">
    <property type="entry name" value="Prot_kinase_dom"/>
</dbReference>
<sequence length="451" mass="49893">MDGSGTEQRAAETVLNAAITEPETFDSKELNRILHLFESTDKTVRLSASWALGLVVSANPEAVTGSVRALASLLESEPESVHEDIIRALGYIAAEYPELVRDAIEDLDLRDDVHNKQLIASIRDRELSGSVTTLTGEASEYQGLGTAAEDDETVEEPPDREERGRPPTEPPPTPPPVEARREAFDPIKSRGSGSHVDLWLVRYSDRERTHSALLTQIQHRAPAEFDTEFTETLNEWQSVDDHDAIVPVVAHGTIPKPWFVVEYQEGQRLSDRLGSLSDREARWIIDRIVDAVCHAHGSGVIHGGLTPRNVIFSRTYDGNVWPYPKISNWGISQLLCQLSALPMGVPPMYAAPEQVKPDQFGGVDASTDIYHLGLIVYELLTGRLPFDGQPGVVLQKVVEEQPPPASQFTDELSDGVDTVLAKCFRKSKLYRYNTVQDFRTELRQALSGGAI</sequence>
<dbReference type="SUPFAM" id="SSF48371">
    <property type="entry name" value="ARM repeat"/>
    <property type="match status" value="1"/>
</dbReference>
<feature type="domain" description="Protein kinase" evidence="7">
    <location>
        <begin position="184"/>
        <end position="446"/>
    </location>
</feature>
<keyword evidence="5" id="KW-0067">ATP-binding</keyword>
<keyword evidence="3" id="KW-0547">Nucleotide-binding</keyword>
<dbReference type="KEGG" id="hae:halTADL_0993"/>
<dbReference type="GeneID" id="35001807"/>
<dbReference type="GO" id="GO:0005524">
    <property type="term" value="F:ATP binding"/>
    <property type="evidence" value="ECO:0007669"/>
    <property type="project" value="UniProtKB-KW"/>
</dbReference>
<evidence type="ECO:0000256" key="1">
    <source>
        <dbReference type="ARBA" id="ARBA00022527"/>
    </source>
</evidence>
<dbReference type="Gene3D" id="1.25.10.10">
    <property type="entry name" value="Leucine-rich Repeat Variant"/>
    <property type="match status" value="1"/>
</dbReference>
<keyword evidence="2" id="KW-0808">Transferase</keyword>
<evidence type="ECO:0000313" key="9">
    <source>
        <dbReference type="Proteomes" id="UP000198888"/>
    </source>
</evidence>
<dbReference type="SUPFAM" id="SSF56112">
    <property type="entry name" value="Protein kinase-like (PK-like)"/>
    <property type="match status" value="1"/>
</dbReference>
<dbReference type="STRING" id="1073996.SAMN05444271_12512"/>
<evidence type="ECO:0000256" key="5">
    <source>
        <dbReference type="ARBA" id="ARBA00022840"/>
    </source>
</evidence>
<evidence type="ECO:0000256" key="3">
    <source>
        <dbReference type="ARBA" id="ARBA00022741"/>
    </source>
</evidence>
<organism evidence="8 9">
    <name type="scientific">Halohasta litchfieldiae</name>
    <dbReference type="NCBI Taxonomy" id="1073996"/>
    <lineage>
        <taxon>Archaea</taxon>
        <taxon>Methanobacteriati</taxon>
        <taxon>Methanobacteriota</taxon>
        <taxon>Stenosarchaea group</taxon>
        <taxon>Halobacteria</taxon>
        <taxon>Halobacteriales</taxon>
        <taxon>Haloferacaceae</taxon>
        <taxon>Halohasta</taxon>
    </lineage>
</organism>
<keyword evidence="9" id="KW-1185">Reference proteome</keyword>
<evidence type="ECO:0000256" key="4">
    <source>
        <dbReference type="ARBA" id="ARBA00022777"/>
    </source>
</evidence>
<keyword evidence="4 8" id="KW-0418">Kinase</keyword>
<dbReference type="PROSITE" id="PS50011">
    <property type="entry name" value="PROTEIN_KINASE_DOM"/>
    <property type="match status" value="1"/>
</dbReference>
<dbReference type="EMBL" id="FNYR01000025">
    <property type="protein sequence ID" value="SEJ14879.1"/>
    <property type="molecule type" value="Genomic_DNA"/>
</dbReference>
<evidence type="ECO:0000313" key="8">
    <source>
        <dbReference type="EMBL" id="SEJ14879.1"/>
    </source>
</evidence>
<dbReference type="InterPro" id="IPR011009">
    <property type="entry name" value="Kinase-like_dom_sf"/>
</dbReference>
<dbReference type="CDD" id="cd14014">
    <property type="entry name" value="STKc_PknB_like"/>
    <property type="match status" value="1"/>
</dbReference>
<name>A0A1H6WCX4_9EURY</name>
<dbReference type="Proteomes" id="UP000198888">
    <property type="component" value="Unassembled WGS sequence"/>
</dbReference>
<dbReference type="GO" id="GO:0004674">
    <property type="term" value="F:protein serine/threonine kinase activity"/>
    <property type="evidence" value="ECO:0007669"/>
    <property type="project" value="UniProtKB-KW"/>
</dbReference>
<gene>
    <name evidence="8" type="ORF">SAMN05444271_12512</name>
</gene>
<dbReference type="OrthoDB" id="330261at2157"/>
<proteinExistence type="predicted"/>
<evidence type="ECO:0000256" key="2">
    <source>
        <dbReference type="ARBA" id="ARBA00022679"/>
    </source>
</evidence>
<evidence type="ECO:0000256" key="6">
    <source>
        <dbReference type="SAM" id="MobiDB-lite"/>
    </source>
</evidence>
<accession>A0A2H4Q097</accession>